<dbReference type="AlphaFoldDB" id="A0A7G5BZE2"/>
<evidence type="ECO:0000313" key="5">
    <source>
        <dbReference type="EMBL" id="QMV42326.1"/>
    </source>
</evidence>
<dbReference type="PRINTS" id="PR00364">
    <property type="entry name" value="DISEASERSIST"/>
</dbReference>
<feature type="domain" description="HTH luxR-type" evidence="4">
    <location>
        <begin position="618"/>
        <end position="683"/>
    </location>
</feature>
<evidence type="ECO:0000256" key="3">
    <source>
        <dbReference type="ARBA" id="ARBA00023163"/>
    </source>
</evidence>
<dbReference type="SMART" id="SM00421">
    <property type="entry name" value="HTH_LUXR"/>
    <property type="match status" value="1"/>
</dbReference>
<dbReference type="Proteomes" id="UP000515679">
    <property type="component" value="Chromosome"/>
</dbReference>
<keyword evidence="6" id="KW-1185">Reference proteome</keyword>
<keyword evidence="3" id="KW-0804">Transcription</keyword>
<protein>
    <submittedName>
        <fullName evidence="5">AAA family ATPase</fullName>
    </submittedName>
</protein>
<dbReference type="InterPro" id="IPR036388">
    <property type="entry name" value="WH-like_DNA-bd_sf"/>
</dbReference>
<dbReference type="EMBL" id="CP041969">
    <property type="protein sequence ID" value="QMV42326.1"/>
    <property type="molecule type" value="Genomic_DNA"/>
</dbReference>
<reference evidence="5 6" key="1">
    <citation type="submission" date="2019-07" db="EMBL/GenBank/DDBJ databases">
        <authorList>
            <person name="Kim J.K."/>
            <person name="Cheong H.-M."/>
            <person name="Choi Y."/>
            <person name="Hwang K.J."/>
            <person name="Lee S."/>
            <person name="Choi C."/>
        </authorList>
    </citation>
    <scope>NUCLEOTIDE SEQUENCE [LARGE SCALE GENOMIC DNA]</scope>
    <source>
        <strain evidence="5 6">KS 22</strain>
    </source>
</reference>
<evidence type="ECO:0000259" key="4">
    <source>
        <dbReference type="PROSITE" id="PS50043"/>
    </source>
</evidence>
<evidence type="ECO:0000256" key="2">
    <source>
        <dbReference type="ARBA" id="ARBA00023125"/>
    </source>
</evidence>
<dbReference type="RefSeq" id="WP_182303718.1">
    <property type="nucleotide sequence ID" value="NZ_CP041969.1"/>
</dbReference>
<name>A0A7G5BZE2_9BACL</name>
<dbReference type="Gene3D" id="3.40.50.300">
    <property type="entry name" value="P-loop containing nucleotide triphosphate hydrolases"/>
    <property type="match status" value="1"/>
</dbReference>
<organism evidence="5 6">
    <name type="scientific">Cohnella cholangitidis</name>
    <dbReference type="NCBI Taxonomy" id="2598458"/>
    <lineage>
        <taxon>Bacteria</taxon>
        <taxon>Bacillati</taxon>
        <taxon>Bacillota</taxon>
        <taxon>Bacilli</taxon>
        <taxon>Bacillales</taxon>
        <taxon>Paenibacillaceae</taxon>
        <taxon>Cohnella</taxon>
    </lineage>
</organism>
<dbReference type="GO" id="GO:0006355">
    <property type="term" value="P:regulation of DNA-templated transcription"/>
    <property type="evidence" value="ECO:0007669"/>
    <property type="project" value="InterPro"/>
</dbReference>
<dbReference type="Pfam" id="PF13191">
    <property type="entry name" value="AAA_16"/>
    <property type="match status" value="1"/>
</dbReference>
<accession>A0A7G5BZE2</accession>
<dbReference type="Gene3D" id="1.10.10.10">
    <property type="entry name" value="Winged helix-like DNA-binding domain superfamily/Winged helix DNA-binding domain"/>
    <property type="match status" value="1"/>
</dbReference>
<dbReference type="PANTHER" id="PTHR44688">
    <property type="entry name" value="DNA-BINDING TRANSCRIPTIONAL ACTIVATOR DEVR_DOSR"/>
    <property type="match status" value="1"/>
</dbReference>
<dbReference type="SUPFAM" id="SSF46894">
    <property type="entry name" value="C-terminal effector domain of the bipartite response regulators"/>
    <property type="match status" value="1"/>
</dbReference>
<sequence length="686" mass="79472">MYDGKAKMGSHEERIAVRIDQLERHYLVGRDLEIQYFMQQLTGGGQQRRILNLYGTGGVGKSYLIDEFRRLAVNANAILLLMDSRGFSHTPQDFCTQLLRMLGYPMEKLKQIAEPQALLELCHGILRERATKQKLVLALDTFEDMGDMEHWLREAFLPQLDPEILIIVSGRFPLQGIWLSSPAWRHWINRMPVGDLDYLSVKQYLERSGITHEPMIKQIWMKTRGHPLTLSLIVSTTMVQNIQGLESVDGTEVFEHIVSIWLKEVPDDNLRELVETVAVLRHFNQELLSYVLDRQVKTDLFQSLVGLSFIRRVDRGWILHDLMREAIGLELRLRQPEHHDWLWKRCIMYYYSMMTNQSKRKAIAWEGVEWYYYIGDHIVRNFCYQKLTPYHMETLSPSNWAEAEQYLSLRRANPREICLPLQHPDTGERFEYTISKEEGLYPIKHIHLQELYELDPGIVKLMRDQQGAICGLTAIIPIHAGTLGYLQTHPLSSAYFQSLREYKLKELRVPKEQIAGYFVKSIDVADFEDVAMRTTAGLTFISLLISSDYVVAAPPDLPFLRDFHLSLGCEQARNVAHCDYDINAPAPYYVLDTRSGKLQDYLNKMIASFGLLDHSKQQDNGLPMLTDRENEVVGLLVKGYTNQEIAAELFITEITVKKHLTGVFQKLNVRNRTELVNSYLKKHIDQ</sequence>
<dbReference type="PANTHER" id="PTHR44688:SF16">
    <property type="entry name" value="DNA-BINDING TRANSCRIPTIONAL ACTIVATOR DEVR_DOSR"/>
    <property type="match status" value="1"/>
</dbReference>
<dbReference type="GO" id="GO:0003677">
    <property type="term" value="F:DNA binding"/>
    <property type="evidence" value="ECO:0007669"/>
    <property type="project" value="UniProtKB-KW"/>
</dbReference>
<dbReference type="InterPro" id="IPR016032">
    <property type="entry name" value="Sig_transdc_resp-reg_C-effctor"/>
</dbReference>
<dbReference type="CDD" id="cd06170">
    <property type="entry name" value="LuxR_C_like"/>
    <property type="match status" value="1"/>
</dbReference>
<dbReference type="InterPro" id="IPR041664">
    <property type="entry name" value="AAA_16"/>
</dbReference>
<dbReference type="Pfam" id="PF00196">
    <property type="entry name" value="GerE"/>
    <property type="match status" value="1"/>
</dbReference>
<evidence type="ECO:0000313" key="6">
    <source>
        <dbReference type="Proteomes" id="UP000515679"/>
    </source>
</evidence>
<dbReference type="KEGG" id="cchl:FPL14_14825"/>
<dbReference type="PROSITE" id="PS50043">
    <property type="entry name" value="HTH_LUXR_2"/>
    <property type="match status" value="1"/>
</dbReference>
<dbReference type="InterPro" id="IPR027417">
    <property type="entry name" value="P-loop_NTPase"/>
</dbReference>
<dbReference type="SUPFAM" id="SSF52540">
    <property type="entry name" value="P-loop containing nucleoside triphosphate hydrolases"/>
    <property type="match status" value="1"/>
</dbReference>
<keyword evidence="1" id="KW-0805">Transcription regulation</keyword>
<dbReference type="InterPro" id="IPR000792">
    <property type="entry name" value="Tscrpt_reg_LuxR_C"/>
</dbReference>
<evidence type="ECO:0000256" key="1">
    <source>
        <dbReference type="ARBA" id="ARBA00023015"/>
    </source>
</evidence>
<proteinExistence type="predicted"/>
<gene>
    <name evidence="5" type="ORF">FPL14_14825</name>
</gene>
<keyword evidence="2" id="KW-0238">DNA-binding</keyword>
<dbReference type="PRINTS" id="PR00038">
    <property type="entry name" value="HTHLUXR"/>
</dbReference>